<proteinExistence type="predicted"/>
<organism evidence="1">
    <name type="scientific">Escherichia coli</name>
    <dbReference type="NCBI Taxonomy" id="562"/>
    <lineage>
        <taxon>Bacteria</taxon>
        <taxon>Pseudomonadati</taxon>
        <taxon>Pseudomonadota</taxon>
        <taxon>Gammaproteobacteria</taxon>
        <taxon>Enterobacterales</taxon>
        <taxon>Enterobacteriaceae</taxon>
        <taxon>Escherichia</taxon>
    </lineage>
</organism>
<accession>A0A0M4FJD3</accession>
<dbReference type="InterPro" id="IPR032719">
    <property type="entry name" value="WbsX"/>
</dbReference>
<dbReference type="Gene3D" id="3.20.20.80">
    <property type="entry name" value="Glycosidases"/>
    <property type="match status" value="1"/>
</dbReference>
<sequence>MKTEVEEIFAYYLPQYHTIKENDEWWGEGFTEWVNLRNAKKLFPDHKIPYPIEPLGYYDLTDVKTIEKQYALAKKHEVSTFCFWHYWFDDEDLLLEKPAELILKSDIDVKFCFAWANHSWWNKSKNILLKEQKYNFSLSKYFDYLLPFFKDPRYTKIDNKPVFIIYDLKNACNGESLISYFIERSKKEGFNGVYFIGENLLPSDKQINLVEQYLNSCDFMKHRYLIRKVFDKIIMMAQKHNIVLPRIYNYETLIKKMNTDIELQSKQIPIIFPGWDSSFRHGKKGVVLKNTNPKAFEEHVNKTSLLMSQKQTHPKIVMIKSWNEWAEGNYIEPCSIHGDSYLKILAKYFDTLSIKKDNV</sequence>
<dbReference type="Pfam" id="PF14307">
    <property type="entry name" value="Glyco_tran_WbsX"/>
    <property type="match status" value="1"/>
</dbReference>
<name>A0A0M4FJD3_ECOLX</name>
<keyword evidence="1" id="KW-0808">Transferase</keyword>
<dbReference type="CDD" id="cd11579">
    <property type="entry name" value="Glyco_tran_WbsX"/>
    <property type="match status" value="1"/>
</dbReference>
<dbReference type="EMBL" id="KR071853">
    <property type="protein sequence ID" value="ALC76396.1"/>
    <property type="molecule type" value="Genomic_DNA"/>
</dbReference>
<dbReference type="PANTHER" id="PTHR41244:SF1">
    <property type="entry name" value="GLYCOSYLTRANSFERASE"/>
    <property type="match status" value="1"/>
</dbReference>
<protein>
    <submittedName>
        <fullName evidence="1">Glycosyltransferase WbsX family protein</fullName>
    </submittedName>
</protein>
<reference evidence="1" key="1">
    <citation type="journal article" date="2015" name="Microbiology (Mosc.)">
        <title>Identification serologically, chemically and genetically of two Escherichia coli strains, as candidates for new O serogroups.</title>
        <authorList>
            <person name="Chen M."/>
            <person name="Shpirt A.M."/>
            <person name="Guo X."/>
            <person name="Shashkov A.S."/>
            <person name="Zhuang Y."/>
            <person name="Wang L."/>
            <person name="Knirel Y.A."/>
            <person name="Liu B."/>
        </authorList>
    </citation>
    <scope>NUCLEOTIDE SEQUENCE</scope>
    <source>
        <strain evidence="1">G5413</strain>
    </source>
</reference>
<dbReference type="RefSeq" id="WP_001549382.1">
    <property type="nucleotide sequence ID" value="NZ_CAMPSS010000014.1"/>
</dbReference>
<dbReference type="PANTHER" id="PTHR41244">
    <property type="entry name" value="RHAMNAN SYNTHESIS F"/>
    <property type="match status" value="1"/>
</dbReference>
<evidence type="ECO:0000313" key="1">
    <source>
        <dbReference type="EMBL" id="ALC76396.1"/>
    </source>
</evidence>
<dbReference type="GO" id="GO:0016740">
    <property type="term" value="F:transferase activity"/>
    <property type="evidence" value="ECO:0007669"/>
    <property type="project" value="UniProtKB-KW"/>
</dbReference>
<dbReference type="AlphaFoldDB" id="A0A0M4FJD3"/>